<dbReference type="STRING" id="909613.UO65_0885"/>
<dbReference type="InterPro" id="IPR001764">
    <property type="entry name" value="Glyco_hydro_3_N"/>
</dbReference>
<feature type="domain" description="Glycoside hydrolase family 3 N-terminal" evidence="7">
    <location>
        <begin position="69"/>
        <end position="378"/>
    </location>
</feature>
<dbReference type="GO" id="GO:0009254">
    <property type="term" value="P:peptidoglycan turnover"/>
    <property type="evidence" value="ECO:0007669"/>
    <property type="project" value="TreeGrafter"/>
</dbReference>
<feature type="region of interest" description="Disordered" evidence="6">
    <location>
        <begin position="36"/>
        <end position="55"/>
    </location>
</feature>
<dbReference type="PANTHER" id="PTHR30480:SF13">
    <property type="entry name" value="BETA-HEXOSAMINIDASE"/>
    <property type="match status" value="1"/>
</dbReference>
<evidence type="ECO:0000256" key="1">
    <source>
        <dbReference type="ARBA" id="ARBA00001231"/>
    </source>
</evidence>
<dbReference type="Proteomes" id="UP000019277">
    <property type="component" value="Unassembled WGS sequence"/>
</dbReference>
<keyword evidence="4 8" id="KW-0378">Hydrolase</keyword>
<organism evidence="8 9">
    <name type="scientific">Actinokineospora spheciospongiae</name>
    <dbReference type="NCBI Taxonomy" id="909613"/>
    <lineage>
        <taxon>Bacteria</taxon>
        <taxon>Bacillati</taxon>
        <taxon>Actinomycetota</taxon>
        <taxon>Actinomycetes</taxon>
        <taxon>Pseudonocardiales</taxon>
        <taxon>Pseudonocardiaceae</taxon>
        <taxon>Actinokineospora</taxon>
    </lineage>
</organism>
<dbReference type="PATRIC" id="fig|909613.9.peg.901"/>
<dbReference type="GO" id="GO:0005975">
    <property type="term" value="P:carbohydrate metabolic process"/>
    <property type="evidence" value="ECO:0007669"/>
    <property type="project" value="InterPro"/>
</dbReference>
<dbReference type="InterPro" id="IPR017853">
    <property type="entry name" value="GH"/>
</dbReference>
<sequence>MVRGRRRARGLLAAIGVGGMLGASLLVPDQVISGTPVARSDRSGPSPASGAVPTDPCAGVIASLPPRRQLAQLLIVGVDPKGPAAALAAVGQEQVGGIFLGGKATALLVDGGLAPVRDASALPLTVAVDDEGGRVQRVDALDGDLPSARTMAATLSERRVRDLARTRGDRLRARGVTLDFAPVVDVGDQPDAAVIGDRSFSPDPAVATRYAGAFAAGLRDAGLLPVLKHFPGHGRATGDSHVTAVTTPPLEQLRAVDLAPYRDLPREGRVAVMLGHLTVPGLTDGVPASLSPAAYRLLRGELGFTGLTVTDDLGSMRAVSDRYDLPEAVLAALRAGADVPFWSSGARLPQVLDRLTAALGTGELDPARVTEALGRVLRAKAAC</sequence>
<proteinExistence type="inferred from homology"/>
<accession>W7J481</accession>
<protein>
    <recommendedName>
        <fullName evidence="3">beta-N-acetylhexosaminidase</fullName>
        <ecNumber evidence="3">3.2.1.52</ecNumber>
    </recommendedName>
</protein>
<evidence type="ECO:0000256" key="3">
    <source>
        <dbReference type="ARBA" id="ARBA00012663"/>
    </source>
</evidence>
<evidence type="ECO:0000256" key="6">
    <source>
        <dbReference type="SAM" id="MobiDB-lite"/>
    </source>
</evidence>
<evidence type="ECO:0000313" key="8">
    <source>
        <dbReference type="EMBL" id="EWC63796.1"/>
    </source>
</evidence>
<evidence type="ECO:0000259" key="7">
    <source>
        <dbReference type="Pfam" id="PF00933"/>
    </source>
</evidence>
<dbReference type="InterPro" id="IPR050226">
    <property type="entry name" value="NagZ_Beta-hexosaminidase"/>
</dbReference>
<dbReference type="InterPro" id="IPR019800">
    <property type="entry name" value="Glyco_hydro_3_AS"/>
</dbReference>
<dbReference type="AlphaFoldDB" id="W7J481"/>
<dbReference type="Pfam" id="PF00933">
    <property type="entry name" value="Glyco_hydro_3"/>
    <property type="match status" value="1"/>
</dbReference>
<gene>
    <name evidence="8" type="ORF">UO65_0885</name>
</gene>
<evidence type="ECO:0000256" key="5">
    <source>
        <dbReference type="ARBA" id="ARBA00023295"/>
    </source>
</evidence>
<comment type="similarity">
    <text evidence="2">Belongs to the glycosyl hydrolase 3 family.</text>
</comment>
<dbReference type="GO" id="GO:0004563">
    <property type="term" value="F:beta-N-acetylhexosaminidase activity"/>
    <property type="evidence" value="ECO:0007669"/>
    <property type="project" value="UniProtKB-EC"/>
</dbReference>
<name>W7J481_9PSEU</name>
<evidence type="ECO:0000256" key="2">
    <source>
        <dbReference type="ARBA" id="ARBA00005336"/>
    </source>
</evidence>
<dbReference type="EC" id="3.2.1.52" evidence="3"/>
<dbReference type="PROSITE" id="PS00775">
    <property type="entry name" value="GLYCOSYL_HYDROL_F3"/>
    <property type="match status" value="1"/>
</dbReference>
<evidence type="ECO:0000313" key="9">
    <source>
        <dbReference type="Proteomes" id="UP000019277"/>
    </source>
</evidence>
<dbReference type="EMBL" id="AYXG01000033">
    <property type="protein sequence ID" value="EWC63796.1"/>
    <property type="molecule type" value="Genomic_DNA"/>
</dbReference>
<reference evidence="8 9" key="1">
    <citation type="journal article" date="2014" name="Genome Announc.">
        <title>Draft Genome Sequence of the Antitrypanosomally Active Sponge-Associated Bacterium Actinokineospora sp. Strain EG49.</title>
        <authorList>
            <person name="Harjes J."/>
            <person name="Ryu T."/>
            <person name="Abdelmohsen U.R."/>
            <person name="Moitinho-Silva L."/>
            <person name="Horn H."/>
            <person name="Ravasi T."/>
            <person name="Hentschel U."/>
        </authorList>
    </citation>
    <scope>NUCLEOTIDE SEQUENCE [LARGE SCALE GENOMIC DNA]</scope>
    <source>
        <strain evidence="8 9">EG49</strain>
    </source>
</reference>
<keyword evidence="9" id="KW-1185">Reference proteome</keyword>
<dbReference type="PANTHER" id="PTHR30480">
    <property type="entry name" value="BETA-HEXOSAMINIDASE-RELATED"/>
    <property type="match status" value="1"/>
</dbReference>
<dbReference type="eggNOG" id="COG1472">
    <property type="taxonomic scope" value="Bacteria"/>
</dbReference>
<dbReference type="Gene3D" id="3.20.20.300">
    <property type="entry name" value="Glycoside hydrolase, family 3, N-terminal domain"/>
    <property type="match status" value="1"/>
</dbReference>
<dbReference type="InterPro" id="IPR036962">
    <property type="entry name" value="Glyco_hydro_3_N_sf"/>
</dbReference>
<comment type="catalytic activity">
    <reaction evidence="1">
        <text>Hydrolysis of terminal non-reducing N-acetyl-D-hexosamine residues in N-acetyl-beta-D-hexosaminides.</text>
        <dbReference type="EC" id="3.2.1.52"/>
    </reaction>
</comment>
<dbReference type="SUPFAM" id="SSF51445">
    <property type="entry name" value="(Trans)glycosidases"/>
    <property type="match status" value="1"/>
</dbReference>
<evidence type="ECO:0000256" key="4">
    <source>
        <dbReference type="ARBA" id="ARBA00022801"/>
    </source>
</evidence>
<keyword evidence="5 8" id="KW-0326">Glycosidase</keyword>
<comment type="caution">
    <text evidence="8">The sequence shown here is derived from an EMBL/GenBank/DDBJ whole genome shotgun (WGS) entry which is preliminary data.</text>
</comment>